<evidence type="ECO:0000313" key="1">
    <source>
        <dbReference type="EMBL" id="CAA6813785.1"/>
    </source>
</evidence>
<gene>
    <name evidence="1" type="ORF">HELGO_WM23508</name>
</gene>
<dbReference type="EMBL" id="CACVAW010000058">
    <property type="protein sequence ID" value="CAA6813785.1"/>
    <property type="molecule type" value="Genomic_DNA"/>
</dbReference>
<dbReference type="SUPFAM" id="SSF82185">
    <property type="entry name" value="Histone H3 K4-specific methyltransferase SET7/9 N-terminal domain"/>
    <property type="match status" value="2"/>
</dbReference>
<protein>
    <recommendedName>
        <fullName evidence="2">Phophatidylinositol-4-phosphate 5-kinase</fullName>
    </recommendedName>
</protein>
<reference evidence="1" key="1">
    <citation type="submission" date="2020-01" db="EMBL/GenBank/DDBJ databases">
        <authorList>
            <person name="Meier V. D."/>
            <person name="Meier V D."/>
        </authorList>
    </citation>
    <scope>NUCLEOTIDE SEQUENCE</scope>
    <source>
        <strain evidence="1">HLG_WM_MAG_12</strain>
    </source>
</reference>
<accession>A0A6S6T6A2</accession>
<dbReference type="Gene3D" id="3.90.930.1">
    <property type="match status" value="2"/>
</dbReference>
<organism evidence="1">
    <name type="scientific">uncultured Campylobacterales bacterium</name>
    <dbReference type="NCBI Taxonomy" id="352960"/>
    <lineage>
        <taxon>Bacteria</taxon>
        <taxon>Pseudomonadati</taxon>
        <taxon>Campylobacterota</taxon>
        <taxon>Epsilonproteobacteria</taxon>
        <taxon>Campylobacterales</taxon>
        <taxon>environmental samples</taxon>
    </lineage>
</organism>
<sequence>MINISYAVIEDCSQNVNFSNGNTYANITGEITCHRRDTNITTRIVNFKDGKKHGESKTFGGFYSSRGETNKLVLIENYKEGKEDGVFIRYKNGATEQKTLYKDSKKYYEMRIHFSGGKTESFFELQKNGWTKKVGSISYTKVGKLENISCPKTAPINKNLAKLCGFNLKVENKFYSDNEKVLSIQTFLDGKIIEKKLYYLSGKTKAIYRDGIQQFFYENGKLEEEIIKKDKNITTRNYYKDGKLKEVTVSDGRLLQRQEEWYMNEKIKSLKIYKENKEVDIKLYHKSGNLKKEYTQIQYTRYNTKIIGDSKEYYENGKLFINIKRDKEHIIQEDIYYPQGNIKSTTKFYEDKTYSVKEYDKNGNLKKDSRHYSDGSSF</sequence>
<dbReference type="AlphaFoldDB" id="A0A6S6T6A2"/>
<dbReference type="InterPro" id="IPR011652">
    <property type="entry name" value="MORN_2"/>
</dbReference>
<evidence type="ECO:0008006" key="2">
    <source>
        <dbReference type="Google" id="ProtNLM"/>
    </source>
</evidence>
<dbReference type="Pfam" id="PF07661">
    <property type="entry name" value="MORN_2"/>
    <property type="match status" value="2"/>
</dbReference>
<name>A0A6S6T6A2_9BACT</name>
<proteinExistence type="predicted"/>